<proteinExistence type="predicted"/>
<evidence type="ECO:0000256" key="3">
    <source>
        <dbReference type="SAM" id="MobiDB-lite"/>
    </source>
</evidence>
<dbReference type="PROSITE" id="PS51233">
    <property type="entry name" value="VWFD"/>
    <property type="match status" value="1"/>
</dbReference>
<dbReference type="PANTHER" id="PTHR11339:SF272">
    <property type="entry name" value="BMP-BINDING ENDOTHELIAL REGULATOR PROTEIN"/>
    <property type="match status" value="1"/>
</dbReference>
<organism evidence="6 7">
    <name type="scientific">Petrolisthes manimaculis</name>
    <dbReference type="NCBI Taxonomy" id="1843537"/>
    <lineage>
        <taxon>Eukaryota</taxon>
        <taxon>Metazoa</taxon>
        <taxon>Ecdysozoa</taxon>
        <taxon>Arthropoda</taxon>
        <taxon>Crustacea</taxon>
        <taxon>Multicrustacea</taxon>
        <taxon>Malacostraca</taxon>
        <taxon>Eumalacostraca</taxon>
        <taxon>Eucarida</taxon>
        <taxon>Decapoda</taxon>
        <taxon>Pleocyemata</taxon>
        <taxon>Anomura</taxon>
        <taxon>Galatheoidea</taxon>
        <taxon>Porcellanidae</taxon>
        <taxon>Petrolisthes</taxon>
    </lineage>
</organism>
<dbReference type="InterPro" id="IPR050780">
    <property type="entry name" value="Mucin_vWF_Thrombospondin_sf"/>
</dbReference>
<evidence type="ECO:0000256" key="1">
    <source>
        <dbReference type="ARBA" id="ARBA00023157"/>
    </source>
</evidence>
<reference evidence="6" key="1">
    <citation type="submission" date="2023-11" db="EMBL/GenBank/DDBJ databases">
        <title>Genome assemblies of two species of porcelain crab, Petrolisthes cinctipes and Petrolisthes manimaculis (Anomura: Porcellanidae).</title>
        <authorList>
            <person name="Angst P."/>
        </authorList>
    </citation>
    <scope>NUCLEOTIDE SEQUENCE</scope>
    <source>
        <strain evidence="6">PB745_02</strain>
        <tissue evidence="6">Gill</tissue>
    </source>
</reference>
<dbReference type="Proteomes" id="UP001292094">
    <property type="component" value="Unassembled WGS sequence"/>
</dbReference>
<feature type="compositionally biased region" description="Low complexity" evidence="3">
    <location>
        <begin position="595"/>
        <end position="607"/>
    </location>
</feature>
<feature type="compositionally biased region" description="Low complexity" evidence="3">
    <location>
        <begin position="402"/>
        <end position="413"/>
    </location>
</feature>
<feature type="compositionally biased region" description="Polar residues" evidence="3">
    <location>
        <begin position="455"/>
        <end position="471"/>
    </location>
</feature>
<keyword evidence="4" id="KW-0732">Signal</keyword>
<gene>
    <name evidence="6" type="ORF">Pmani_024626</name>
</gene>
<dbReference type="AlphaFoldDB" id="A0AAE1P9N5"/>
<comment type="caution">
    <text evidence="6">The sequence shown here is derived from an EMBL/GenBank/DDBJ whole genome shotgun (WGS) entry which is preliminary data.</text>
</comment>
<dbReference type="PANTHER" id="PTHR11339">
    <property type="entry name" value="EXTRACELLULAR MATRIX GLYCOPROTEIN RELATED"/>
    <property type="match status" value="1"/>
</dbReference>
<dbReference type="EMBL" id="JAWZYT010002597">
    <property type="protein sequence ID" value="KAK4303340.1"/>
    <property type="molecule type" value="Genomic_DNA"/>
</dbReference>
<dbReference type="GO" id="GO:0031012">
    <property type="term" value="C:extracellular matrix"/>
    <property type="evidence" value="ECO:0007669"/>
    <property type="project" value="TreeGrafter"/>
</dbReference>
<feature type="domain" description="VWFD" evidence="5">
    <location>
        <begin position="129"/>
        <end position="182"/>
    </location>
</feature>
<feature type="compositionally biased region" description="Polar residues" evidence="3">
    <location>
        <begin position="414"/>
        <end position="425"/>
    </location>
</feature>
<evidence type="ECO:0000313" key="7">
    <source>
        <dbReference type="Proteomes" id="UP001292094"/>
    </source>
</evidence>
<feature type="compositionally biased region" description="Polar residues" evidence="3">
    <location>
        <begin position="568"/>
        <end position="584"/>
    </location>
</feature>
<evidence type="ECO:0000256" key="4">
    <source>
        <dbReference type="SAM" id="SignalP"/>
    </source>
</evidence>
<evidence type="ECO:0000259" key="5">
    <source>
        <dbReference type="PROSITE" id="PS51233"/>
    </source>
</evidence>
<keyword evidence="2" id="KW-0325">Glycoprotein</keyword>
<name>A0AAE1P9N5_9EUCA</name>
<evidence type="ECO:0000256" key="2">
    <source>
        <dbReference type="ARBA" id="ARBA00023180"/>
    </source>
</evidence>
<keyword evidence="7" id="KW-1185">Reference proteome</keyword>
<feature type="chain" id="PRO_5042048146" description="VWFD domain-containing protein" evidence="4">
    <location>
        <begin position="22"/>
        <end position="700"/>
    </location>
</feature>
<feature type="compositionally biased region" description="Low complexity" evidence="3">
    <location>
        <begin position="512"/>
        <end position="522"/>
    </location>
</feature>
<feature type="signal peptide" evidence="4">
    <location>
        <begin position="1"/>
        <end position="21"/>
    </location>
</feature>
<dbReference type="InterPro" id="IPR001846">
    <property type="entry name" value="VWF_type-D"/>
</dbReference>
<keyword evidence="1" id="KW-1015">Disulfide bond</keyword>
<protein>
    <recommendedName>
        <fullName evidence="5">VWFD domain-containing protein</fullName>
    </recommendedName>
</protein>
<dbReference type="Pfam" id="PF00094">
    <property type="entry name" value="VWD"/>
    <property type="match status" value="1"/>
</dbReference>
<feature type="compositionally biased region" description="Polar residues" evidence="3">
    <location>
        <begin position="622"/>
        <end position="637"/>
    </location>
</feature>
<feature type="region of interest" description="Disordered" evidence="3">
    <location>
        <begin position="563"/>
        <end position="638"/>
    </location>
</feature>
<feature type="region of interest" description="Disordered" evidence="3">
    <location>
        <begin position="382"/>
        <end position="522"/>
    </location>
</feature>
<sequence>MSSPSSLVLLLLLMSFSLLLCQEVESSRGLLRSGGVSLLRHYHWKTCCYGRWHYRSGAVVARFPQHCLQLMCLEGHIVPHYLGCPGETGCCVWGSKMYSNGARLPDMCVVMECQKGKWVDLGLINKECGQCIVYDDPHFITFDHHYYDFHGTCNYSLVQTHSSSFHPYTAVYASFVPCWSASCLGVVVFRDNPHTVLSINVADVFRYRLCRHRLDIWAPPSLGGSGGGVWGLCGVYNGNKGDDFTARHGTTYPLSRYPLAFPISWKADDEGPHTHCWYRSEQGVMSSSGRQYDTAPRPCQHEGTEEERTDIWERVLEVCQQTLSPLLPKETQLQHYIQSCAVDLCALRQHNEGGHNEEEEKEWLEVLRDLVCEANMIHKAREGERTSWKRDAGTPSQTNTESSSSASPKFSHSILPSTRAQNRDGTSSDTNTDTSSSNYSQSVPPFSGVERDGTFSHTTDTSSSNYSQSVPPFSGLERDGTSSHLTHSSSGDYSQSAIPLRIQKKRDDVRPTTSQTTASSSSVDISHYFVSLRVEARDGTSHMTHSSSLEYSSESIIPLRVQERDGTSSHTTYPSSSNYSQSIPPFSGLERDGTSSHNTDTSSSNYSQSIPPFSGLERDGTSSHTTDPSSVDYSQSVYPLRVQKRDDISSHNTDSSSSDYSQSVQPLRGWNFYKVDITTPKRCTNKREVMGRESTRRTTF</sequence>
<dbReference type="SMART" id="SM00216">
    <property type="entry name" value="VWD"/>
    <property type="match status" value="1"/>
</dbReference>
<accession>A0AAE1P9N5</accession>
<feature type="compositionally biased region" description="Basic and acidic residues" evidence="3">
    <location>
        <begin position="382"/>
        <end position="392"/>
    </location>
</feature>
<evidence type="ECO:0000313" key="6">
    <source>
        <dbReference type="EMBL" id="KAK4303340.1"/>
    </source>
</evidence>
<feature type="compositionally biased region" description="Low complexity" evidence="3">
    <location>
        <begin position="427"/>
        <end position="438"/>
    </location>
</feature>
<dbReference type="GO" id="GO:0005615">
    <property type="term" value="C:extracellular space"/>
    <property type="evidence" value="ECO:0007669"/>
    <property type="project" value="TreeGrafter"/>
</dbReference>
<feature type="compositionally biased region" description="Low complexity" evidence="3">
    <location>
        <begin position="482"/>
        <end position="494"/>
    </location>
</feature>